<evidence type="ECO:0000259" key="6">
    <source>
        <dbReference type="Pfam" id="PF13205"/>
    </source>
</evidence>
<dbReference type="PANTHER" id="PTHR33607">
    <property type="entry name" value="ENDONUCLEASE-1"/>
    <property type="match status" value="1"/>
</dbReference>
<evidence type="ECO:0000256" key="5">
    <source>
        <dbReference type="SAM" id="SignalP"/>
    </source>
</evidence>
<reference evidence="7" key="1">
    <citation type="submission" date="2022-09" db="EMBL/GenBank/DDBJ databases">
        <title>Tahibacter sp. nov., isolated from a fresh water.</title>
        <authorList>
            <person name="Baek J.H."/>
            <person name="Lee J.K."/>
            <person name="Kim J.M."/>
            <person name="Jeon C.O."/>
        </authorList>
    </citation>
    <scope>NUCLEOTIDE SEQUENCE</scope>
    <source>
        <strain evidence="7">W38</strain>
    </source>
</reference>
<evidence type="ECO:0000313" key="8">
    <source>
        <dbReference type="Proteomes" id="UP001064632"/>
    </source>
</evidence>
<dbReference type="SUPFAM" id="SSF54060">
    <property type="entry name" value="His-Me finger endonucleases"/>
    <property type="match status" value="1"/>
</dbReference>
<accession>A0ABY6BKP5</accession>
<evidence type="ECO:0000256" key="1">
    <source>
        <dbReference type="ARBA" id="ARBA00006429"/>
    </source>
</evidence>
<gene>
    <name evidence="7" type="ORF">N4264_05800</name>
</gene>
<evidence type="ECO:0000256" key="2">
    <source>
        <dbReference type="ARBA" id="ARBA00022722"/>
    </source>
</evidence>
<feature type="signal peptide" evidence="5">
    <location>
        <begin position="1"/>
        <end position="25"/>
    </location>
</feature>
<dbReference type="RefSeq" id="WP_261696119.1">
    <property type="nucleotide sequence ID" value="NZ_CP104694.1"/>
</dbReference>
<evidence type="ECO:0000256" key="3">
    <source>
        <dbReference type="ARBA" id="ARBA00022729"/>
    </source>
</evidence>
<keyword evidence="8" id="KW-1185">Reference proteome</keyword>
<dbReference type="InterPro" id="IPR032812">
    <property type="entry name" value="SbsA_Ig"/>
</dbReference>
<keyword evidence="2" id="KW-0540">Nuclease</keyword>
<evidence type="ECO:0000256" key="4">
    <source>
        <dbReference type="ARBA" id="ARBA00022801"/>
    </source>
</evidence>
<dbReference type="InterPro" id="IPR044925">
    <property type="entry name" value="His-Me_finger_sf"/>
</dbReference>
<comment type="similarity">
    <text evidence="1">Belongs to the EndA/NucM nuclease family.</text>
</comment>
<dbReference type="EMBL" id="CP104694">
    <property type="protein sequence ID" value="UXI69161.1"/>
    <property type="molecule type" value="Genomic_DNA"/>
</dbReference>
<feature type="domain" description="SbsA Ig-like" evidence="6">
    <location>
        <begin position="192"/>
        <end position="293"/>
    </location>
</feature>
<dbReference type="PANTHER" id="PTHR33607:SF2">
    <property type="entry name" value="ENDONUCLEASE-1"/>
    <property type="match status" value="1"/>
</dbReference>
<proteinExistence type="inferred from homology"/>
<organism evidence="7 8">
    <name type="scientific">Tahibacter amnicola</name>
    <dbReference type="NCBI Taxonomy" id="2976241"/>
    <lineage>
        <taxon>Bacteria</taxon>
        <taxon>Pseudomonadati</taxon>
        <taxon>Pseudomonadota</taxon>
        <taxon>Gammaproteobacteria</taxon>
        <taxon>Lysobacterales</taxon>
        <taxon>Rhodanobacteraceae</taxon>
        <taxon>Tahibacter</taxon>
    </lineage>
</organism>
<sequence length="684" mass="71843">MSYGIGALRGIALASVLAAATAAQADTAIFINEFHYDDSSSPDAGEAIEVAGPAGTDLTGWSIVLYNGSGGAPYATLTLSGTIPTQCGAYGTVNVPAVGLQNGSPDGFALVNGTSVVQFLSYEGTFQAAGGPAGGMTSVDIGRSESNSTAPGTSLQLTGTGSEYGDFAWQPSATASFGNCNVGQSFGPPVDHPPRVASTSPVPNASGVAVTANIDITFSEAVTLGATWYDIQCNLSGAHAASVSNTGLTYQLDPTVDFASGETCTVTVRRDQVTDTDPPADPMVADHVLTFSTLGDLPPTVASSAPANNASAFPLAGNLQITFSEAVTLDDGWYTLSCATSGTHTAVQTGSGAGYTLNPATDFTPLEQCTWTILADHVHDTDGVAHAMAADRVVTFTTAGDTSNYYAGVDTSSGPALKAWLHNRIKNHVAFPYSDDVNPDTWNVLEAADQDPGDTSKVLDVYKNESYAKVGAGNSNYNREHTWPNSLGFPNASVNSAVNPPYTDCHMLYISHIGYNADRGNSPYGNCASCTERPTTLNHGVGGGSGAYPGNSNWFNANTFETWNHRRGDVARAVLYMAVRYEGGMNAANVMEPDLELTDTRSQIVQTNAQPTGAVAYMGFKSVLLDWNDQDPPDAREQLRNDVVYSYQTNRNPFIDHPEWARCVFNNTGCPVQQDGIFADGFDP</sequence>
<dbReference type="InterPro" id="IPR007346">
    <property type="entry name" value="Endonuclease-I"/>
</dbReference>
<keyword evidence="4" id="KW-0378">Hydrolase</keyword>
<dbReference type="Pfam" id="PF13205">
    <property type="entry name" value="Big_5"/>
    <property type="match status" value="2"/>
</dbReference>
<keyword evidence="3 5" id="KW-0732">Signal</keyword>
<feature type="chain" id="PRO_5045779336" evidence="5">
    <location>
        <begin position="26"/>
        <end position="684"/>
    </location>
</feature>
<name>A0ABY6BKP5_9GAMM</name>
<feature type="domain" description="SbsA Ig-like" evidence="6">
    <location>
        <begin position="298"/>
        <end position="398"/>
    </location>
</feature>
<dbReference type="GO" id="GO:0004519">
    <property type="term" value="F:endonuclease activity"/>
    <property type="evidence" value="ECO:0007669"/>
    <property type="project" value="UniProtKB-KW"/>
</dbReference>
<evidence type="ECO:0000313" key="7">
    <source>
        <dbReference type="EMBL" id="UXI69161.1"/>
    </source>
</evidence>
<protein>
    <submittedName>
        <fullName evidence="7">Endonuclease</fullName>
    </submittedName>
</protein>
<keyword evidence="7" id="KW-0255">Endonuclease</keyword>
<dbReference type="Proteomes" id="UP001064632">
    <property type="component" value="Chromosome"/>
</dbReference>
<dbReference type="Pfam" id="PF04231">
    <property type="entry name" value="Endonuclease_1"/>
    <property type="match status" value="1"/>
</dbReference>